<accession>A0A813TNQ2</accession>
<dbReference type="OrthoDB" id="1923159at2759"/>
<reference evidence="14" key="1">
    <citation type="submission" date="2021-02" db="EMBL/GenBank/DDBJ databases">
        <authorList>
            <person name="Nowell W R."/>
        </authorList>
    </citation>
    <scope>NUCLEOTIDE SEQUENCE</scope>
</reference>
<evidence type="ECO:0000313" key="14">
    <source>
        <dbReference type="EMBL" id="CAF0812006.1"/>
    </source>
</evidence>
<evidence type="ECO:0000256" key="1">
    <source>
        <dbReference type="ARBA" id="ARBA00004123"/>
    </source>
</evidence>
<dbReference type="InterPro" id="IPR039780">
    <property type="entry name" value="Mot2"/>
</dbReference>
<feature type="region of interest" description="Disordered" evidence="10">
    <location>
        <begin position="239"/>
        <end position="304"/>
    </location>
</feature>
<feature type="region of interest" description="Disordered" evidence="10">
    <location>
        <begin position="374"/>
        <end position="405"/>
    </location>
</feature>
<dbReference type="EMBL" id="CAJOAY010000843">
    <property type="protein sequence ID" value="CAF3745394.1"/>
    <property type="molecule type" value="Genomic_DNA"/>
</dbReference>
<gene>
    <name evidence="15" type="ORF">OKA104_LOCUS15362</name>
    <name evidence="14" type="ORF">VCS650_LOCUS4597</name>
</gene>
<evidence type="ECO:0000256" key="5">
    <source>
        <dbReference type="ARBA" id="ARBA00022884"/>
    </source>
</evidence>
<name>A0A813TNQ2_9BILA</name>
<feature type="region of interest" description="Disordered" evidence="10">
    <location>
        <begin position="714"/>
        <end position="787"/>
    </location>
</feature>
<feature type="compositionally biased region" description="Polar residues" evidence="10">
    <location>
        <begin position="239"/>
        <end position="263"/>
    </location>
</feature>
<evidence type="ECO:0000256" key="10">
    <source>
        <dbReference type="SAM" id="MobiDB-lite"/>
    </source>
</evidence>
<dbReference type="InterPro" id="IPR001841">
    <property type="entry name" value="Znf_RING"/>
</dbReference>
<dbReference type="PROSITE" id="PS50102">
    <property type="entry name" value="RRM"/>
    <property type="match status" value="1"/>
</dbReference>
<feature type="compositionally biased region" description="Low complexity" evidence="10">
    <location>
        <begin position="572"/>
        <end position="587"/>
    </location>
</feature>
<feature type="compositionally biased region" description="Polar residues" evidence="10">
    <location>
        <begin position="272"/>
        <end position="290"/>
    </location>
</feature>
<keyword evidence="7" id="KW-0539">Nucleus</keyword>
<evidence type="ECO:0000313" key="15">
    <source>
        <dbReference type="EMBL" id="CAF3745394.1"/>
    </source>
</evidence>
<dbReference type="PANTHER" id="PTHR12603:SF0">
    <property type="entry name" value="CCR4-NOT TRANSCRIPTION COMPLEX SUBUNIT 4"/>
    <property type="match status" value="1"/>
</dbReference>
<dbReference type="Proteomes" id="UP000663891">
    <property type="component" value="Unassembled WGS sequence"/>
</dbReference>
<dbReference type="GO" id="GO:0003723">
    <property type="term" value="F:RNA binding"/>
    <property type="evidence" value="ECO:0007669"/>
    <property type="project" value="UniProtKB-UniRule"/>
</dbReference>
<protein>
    <recommendedName>
        <fullName evidence="17">CCR4-NOT transcription complex subunit 4</fullName>
    </recommendedName>
</protein>
<dbReference type="SMART" id="SM00361">
    <property type="entry name" value="RRM_1"/>
    <property type="match status" value="1"/>
</dbReference>
<dbReference type="EMBL" id="CAJNON010000026">
    <property type="protein sequence ID" value="CAF0812006.1"/>
    <property type="molecule type" value="Genomic_DNA"/>
</dbReference>
<feature type="compositionally biased region" description="Low complexity" evidence="10">
    <location>
        <begin position="321"/>
        <end position="332"/>
    </location>
</feature>
<keyword evidence="6" id="KW-0175">Coiled coil</keyword>
<feature type="compositionally biased region" description="Polar residues" evidence="10">
    <location>
        <begin position="538"/>
        <end position="557"/>
    </location>
</feature>
<keyword evidence="2 9" id="KW-0479">Metal-binding</keyword>
<feature type="region of interest" description="Disordered" evidence="10">
    <location>
        <begin position="650"/>
        <end position="686"/>
    </location>
</feature>
<evidence type="ECO:0000256" key="6">
    <source>
        <dbReference type="ARBA" id="ARBA00023054"/>
    </source>
</evidence>
<dbReference type="InterPro" id="IPR034261">
    <property type="entry name" value="CNOT4_RRM"/>
</dbReference>
<dbReference type="SUPFAM" id="SSF57850">
    <property type="entry name" value="RING/U-box"/>
    <property type="match status" value="1"/>
</dbReference>
<dbReference type="GO" id="GO:0016567">
    <property type="term" value="P:protein ubiquitination"/>
    <property type="evidence" value="ECO:0007669"/>
    <property type="project" value="TreeGrafter"/>
</dbReference>
<dbReference type="Gene3D" id="3.30.40.10">
    <property type="entry name" value="Zinc/RING finger domain, C3HC4 (zinc finger)"/>
    <property type="match status" value="1"/>
</dbReference>
<dbReference type="Pfam" id="PF00076">
    <property type="entry name" value="RRM_1"/>
    <property type="match status" value="1"/>
</dbReference>
<feature type="compositionally biased region" description="Low complexity" evidence="10">
    <location>
        <begin position="745"/>
        <end position="764"/>
    </location>
</feature>
<dbReference type="Pfam" id="PF14570">
    <property type="entry name" value="zf-RING_4"/>
    <property type="match status" value="1"/>
</dbReference>
<dbReference type="InterPro" id="IPR000571">
    <property type="entry name" value="Znf_CCCH"/>
</dbReference>
<evidence type="ECO:0000256" key="3">
    <source>
        <dbReference type="ARBA" id="ARBA00022771"/>
    </source>
</evidence>
<evidence type="ECO:0000259" key="11">
    <source>
        <dbReference type="PROSITE" id="PS50089"/>
    </source>
</evidence>
<feature type="compositionally biased region" description="Polar residues" evidence="10">
    <location>
        <begin position="765"/>
        <end position="787"/>
    </location>
</feature>
<feature type="region of interest" description="Disordered" evidence="10">
    <location>
        <begin position="531"/>
        <end position="557"/>
    </location>
</feature>
<dbReference type="CDD" id="cd16618">
    <property type="entry name" value="mRING-HC-C4C4_CNOT4"/>
    <property type="match status" value="1"/>
</dbReference>
<evidence type="ECO:0000259" key="13">
    <source>
        <dbReference type="PROSITE" id="PS50103"/>
    </source>
</evidence>
<dbReference type="PANTHER" id="PTHR12603">
    <property type="entry name" value="CCR4-NOT TRANSCRIPTION COMPLEX RELATED"/>
    <property type="match status" value="1"/>
</dbReference>
<dbReference type="Gene3D" id="3.30.70.330">
    <property type="match status" value="1"/>
</dbReference>
<dbReference type="InterPro" id="IPR012677">
    <property type="entry name" value="Nucleotide-bd_a/b_plait_sf"/>
</dbReference>
<dbReference type="GO" id="GO:0005634">
    <property type="term" value="C:nucleus"/>
    <property type="evidence" value="ECO:0007669"/>
    <property type="project" value="UniProtKB-SubCell"/>
</dbReference>
<feature type="zinc finger region" description="C3H1-type" evidence="9">
    <location>
        <begin position="183"/>
        <end position="210"/>
    </location>
</feature>
<evidence type="ECO:0000313" key="16">
    <source>
        <dbReference type="Proteomes" id="UP000663891"/>
    </source>
</evidence>
<feature type="compositionally biased region" description="Polar residues" evidence="10">
    <location>
        <begin position="340"/>
        <end position="358"/>
    </location>
</feature>
<dbReference type="GO" id="GO:0030014">
    <property type="term" value="C:CCR4-NOT complex"/>
    <property type="evidence" value="ECO:0007669"/>
    <property type="project" value="InterPro"/>
</dbReference>
<feature type="compositionally biased region" description="Basic and acidic residues" evidence="10">
    <location>
        <begin position="291"/>
        <end position="301"/>
    </location>
</feature>
<feature type="compositionally biased region" description="Polar residues" evidence="10">
    <location>
        <begin position="616"/>
        <end position="632"/>
    </location>
</feature>
<dbReference type="CDD" id="cd12438">
    <property type="entry name" value="RRM_CNOT4"/>
    <property type="match status" value="1"/>
</dbReference>
<feature type="compositionally biased region" description="Pro residues" evidence="10">
    <location>
        <begin position="379"/>
        <end position="391"/>
    </location>
</feature>
<evidence type="ECO:0000259" key="12">
    <source>
        <dbReference type="PROSITE" id="PS50102"/>
    </source>
</evidence>
<feature type="region of interest" description="Disordered" evidence="10">
    <location>
        <begin position="321"/>
        <end position="358"/>
    </location>
</feature>
<dbReference type="GO" id="GO:0008270">
    <property type="term" value="F:zinc ion binding"/>
    <property type="evidence" value="ECO:0007669"/>
    <property type="project" value="UniProtKB-KW"/>
</dbReference>
<organism evidence="14 16">
    <name type="scientific">Adineta steineri</name>
    <dbReference type="NCBI Taxonomy" id="433720"/>
    <lineage>
        <taxon>Eukaryota</taxon>
        <taxon>Metazoa</taxon>
        <taxon>Spiralia</taxon>
        <taxon>Gnathifera</taxon>
        <taxon>Rotifera</taxon>
        <taxon>Eurotatoria</taxon>
        <taxon>Bdelloidea</taxon>
        <taxon>Adinetida</taxon>
        <taxon>Adinetidae</taxon>
        <taxon>Adineta</taxon>
    </lineage>
</organism>
<evidence type="ECO:0008006" key="17">
    <source>
        <dbReference type="Google" id="ProtNLM"/>
    </source>
</evidence>
<evidence type="ECO:0000256" key="4">
    <source>
        <dbReference type="ARBA" id="ARBA00022833"/>
    </source>
</evidence>
<feature type="compositionally biased region" description="Low complexity" evidence="10">
    <location>
        <begin position="596"/>
        <end position="609"/>
    </location>
</feature>
<dbReference type="InterPro" id="IPR039515">
    <property type="entry name" value="NOT4_mRING-HC-C4C4"/>
</dbReference>
<proteinExistence type="predicted"/>
<dbReference type="Proteomes" id="UP000663881">
    <property type="component" value="Unassembled WGS sequence"/>
</dbReference>
<feature type="compositionally biased region" description="Low complexity" evidence="10">
    <location>
        <begin position="714"/>
        <end position="734"/>
    </location>
</feature>
<dbReference type="InterPro" id="IPR000504">
    <property type="entry name" value="RRM_dom"/>
</dbReference>
<comment type="caution">
    <text evidence="14">The sequence shown here is derived from an EMBL/GenBank/DDBJ whole genome shotgun (WGS) entry which is preliminary data.</text>
</comment>
<feature type="domain" description="RRM" evidence="12">
    <location>
        <begin position="105"/>
        <end position="186"/>
    </location>
</feature>
<feature type="region of interest" description="Disordered" evidence="10">
    <location>
        <begin position="572"/>
        <end position="632"/>
    </location>
</feature>
<dbReference type="PROSITE" id="PS50103">
    <property type="entry name" value="ZF_C3H1"/>
    <property type="match status" value="1"/>
</dbReference>
<keyword evidence="4 9" id="KW-0862">Zinc</keyword>
<keyword evidence="5 8" id="KW-0694">RNA-binding</keyword>
<evidence type="ECO:0000256" key="8">
    <source>
        <dbReference type="PROSITE-ProRule" id="PRU00176"/>
    </source>
</evidence>
<dbReference type="InterPro" id="IPR035979">
    <property type="entry name" value="RBD_domain_sf"/>
</dbReference>
<dbReference type="InterPro" id="IPR013083">
    <property type="entry name" value="Znf_RING/FYVE/PHD"/>
</dbReference>
<dbReference type="FunFam" id="3.30.40.10:FF:000006">
    <property type="entry name" value="CCR4-NOT transcription complex subunit 4"/>
    <property type="match status" value="1"/>
</dbReference>
<comment type="subcellular location">
    <subcellularLocation>
        <location evidence="1">Nucleus</location>
    </subcellularLocation>
</comment>
<keyword evidence="3 9" id="KW-0863">Zinc-finger</keyword>
<evidence type="ECO:0000256" key="9">
    <source>
        <dbReference type="PROSITE-ProRule" id="PRU00723"/>
    </source>
</evidence>
<sequence length="787" mass="88379">MDSDQESSECPLCLEVLEADDLNFFPCTCCYQICRFCWHRIRTDENGLCPACRKPYSENPAQFKPLTDEEIQQVKRDRKLKESNKKPKITESRKHLANLRVVQRNLVFVNGLPSRLADTELLRRNDHFGKYGKIVKLVTSPAHNGQLNSICVYITYSRSEEALRAIQALCNYHVDGRTLKATLGTTKYCSRYLKGASCQKADCLYLHEPGDPLASFTKEQMQQGLHLEYERKLMEQYTNKTASGQANTTPKTGRTMTNGNKNDSPQRRKHANQASSLLPTTNSAITTNGHSDLESGDEIHHHSLNGYNTEAFNSATAINVDSDTTSTSSQTSSEHEPQIAPSTIQTQTYNNISPTTTWPEERTSFYATNNLASSQAPLPQLPPPPPPPPPSSTTTTSKSLSQTSTSMNVPVTAILCSPKNTNNNLLTESTNNNTVKNFDQVPEYKLFSSNIPSIHNLFFGNNENGQQSHRPLINGVDHDVREIEKRLMENGLNNGDTSYSQTQENDELGFDPCSLFMSALASDIEDERRPLPSALSYRPTTNSYNYSSQYTPSTNPSIGQINPAWLMQQQHYQTYHDQQQQQQQQQTTLHSNGTTPQKQPQQQQQQQQQRYPIPFNGSSPRQLWNGNQQQSQYVPQISTRLDFTNQIQQRLPPRQSSSPSPQYSQSISNNNNNNNNNTYSSNSTVTTNNLSNDRWMNLPWTDPAIISFGNKLDTTSSPQWSTTTQSQGSSTLSSGNNLIPTPRWSQQQQQQQQQPQQQSTQSQSHMITNGIYSPYSTTSGVDSGNRS</sequence>
<dbReference type="InterPro" id="IPR003954">
    <property type="entry name" value="RRM_euk-type"/>
</dbReference>
<dbReference type="SUPFAM" id="SSF54928">
    <property type="entry name" value="RNA-binding domain, RBD"/>
    <property type="match status" value="1"/>
</dbReference>
<evidence type="ECO:0000256" key="7">
    <source>
        <dbReference type="ARBA" id="ARBA00023242"/>
    </source>
</evidence>
<dbReference type="GO" id="GO:0004842">
    <property type="term" value="F:ubiquitin-protein transferase activity"/>
    <property type="evidence" value="ECO:0007669"/>
    <property type="project" value="InterPro"/>
</dbReference>
<dbReference type="AlphaFoldDB" id="A0A813TNQ2"/>
<dbReference type="PROSITE" id="PS50089">
    <property type="entry name" value="ZF_RING_2"/>
    <property type="match status" value="1"/>
</dbReference>
<feature type="compositionally biased region" description="Low complexity" evidence="10">
    <location>
        <begin position="392"/>
        <end position="405"/>
    </location>
</feature>
<evidence type="ECO:0000256" key="2">
    <source>
        <dbReference type="ARBA" id="ARBA00022723"/>
    </source>
</evidence>
<feature type="domain" description="RING-type" evidence="11">
    <location>
        <begin position="10"/>
        <end position="53"/>
    </location>
</feature>
<feature type="domain" description="C3H1-type" evidence="13">
    <location>
        <begin position="183"/>
        <end position="210"/>
    </location>
</feature>